<gene>
    <name evidence="1" type="ORF">HLH17_06545</name>
</gene>
<proteinExistence type="predicted"/>
<comment type="caution">
    <text evidence="1">The sequence shown here is derived from an EMBL/GenBank/DDBJ whole genome shotgun (WGS) entry which is preliminary data.</text>
</comment>
<name>A0A7Y2REI7_9GAMM</name>
<evidence type="ECO:0000313" key="1">
    <source>
        <dbReference type="EMBL" id="NNH77341.1"/>
    </source>
</evidence>
<dbReference type="AlphaFoldDB" id="A0A7Y2REI7"/>
<dbReference type="RefSeq" id="WP_171540193.1">
    <property type="nucleotide sequence ID" value="NZ_JABERL010000013.1"/>
</dbReference>
<dbReference type="EMBL" id="JABERL010000013">
    <property type="protein sequence ID" value="NNH77341.1"/>
    <property type="molecule type" value="Genomic_DNA"/>
</dbReference>
<protein>
    <submittedName>
        <fullName evidence="1">Uncharacterized protein</fullName>
    </submittedName>
</protein>
<dbReference type="Proteomes" id="UP000569202">
    <property type="component" value="Unassembled WGS sequence"/>
</dbReference>
<organism evidence="1 2">
    <name type="scientific">Acinetobacter terrae</name>
    <dbReference type="NCBI Taxonomy" id="2731247"/>
    <lineage>
        <taxon>Bacteria</taxon>
        <taxon>Pseudomonadati</taxon>
        <taxon>Pseudomonadota</taxon>
        <taxon>Gammaproteobacteria</taxon>
        <taxon>Moraxellales</taxon>
        <taxon>Moraxellaceae</taxon>
        <taxon>Acinetobacter</taxon>
        <taxon>Acinetobacter Taxon 24</taxon>
    </lineage>
</organism>
<reference evidence="1 2" key="1">
    <citation type="submission" date="2020-04" db="EMBL/GenBank/DDBJ databases">
        <title>Acinetobacter Taxon 24.</title>
        <authorList>
            <person name="Nemec A."/>
            <person name="Radolfova-Krizova L."/>
            <person name="Higgins P.G."/>
            <person name="Spanelova P."/>
        </authorList>
    </citation>
    <scope>NUCLEOTIDE SEQUENCE [LARGE SCALE GENOMIC DNA]</scope>
    <source>
        <strain evidence="1 2">ANC 5380</strain>
    </source>
</reference>
<evidence type="ECO:0000313" key="2">
    <source>
        <dbReference type="Proteomes" id="UP000569202"/>
    </source>
</evidence>
<sequence>MKRLGFFIFITLVMGMTTSVMARFYSSASLQSLDDEALAWILGQDDSIQTATDPHRLYGYKTIEVLNQWVDREISGDLNQLSNIFYTNERGATVFQINRDVVSIGILEFSLTINGLREMGNAIADQIKFD</sequence>
<accession>A0A7Y2REI7</accession>